<keyword evidence="4" id="KW-0312">Gluconeogenesis</keyword>
<keyword evidence="5" id="KW-0324">Glycolysis</keyword>
<dbReference type="PATRIC" id="fig|1339349.3.peg.650"/>
<dbReference type="GO" id="GO:0005737">
    <property type="term" value="C:cytoplasm"/>
    <property type="evidence" value="ECO:0007669"/>
    <property type="project" value="InterPro"/>
</dbReference>
<evidence type="ECO:0000256" key="4">
    <source>
        <dbReference type="ARBA" id="ARBA00022432"/>
    </source>
</evidence>
<dbReference type="InterPro" id="IPR010551">
    <property type="entry name" value="G6P_isomerase_prok"/>
</dbReference>
<dbReference type="RefSeq" id="WP_005823648.1">
    <property type="nucleotide sequence ID" value="NZ_JNHN01000082.1"/>
</dbReference>
<dbReference type="InterPro" id="IPR014710">
    <property type="entry name" value="RmlC-like_jellyroll"/>
</dbReference>
<dbReference type="Proteomes" id="UP000028013">
    <property type="component" value="Unassembled WGS sequence"/>
</dbReference>
<name>A0A078S5M5_BACUN</name>
<feature type="domain" description="Glucose-6-phosphate isomerase prokaryote" evidence="7">
    <location>
        <begin position="53"/>
        <end position="208"/>
    </location>
</feature>
<evidence type="ECO:0000259" key="7">
    <source>
        <dbReference type="Pfam" id="PF06560"/>
    </source>
</evidence>
<comment type="pathway">
    <text evidence="1">Carbohydrate degradation; glycolysis; D-glyceraldehyde 3-phosphate and glycerone phosphate from D-glucose: step 2/4.</text>
</comment>
<evidence type="ECO:0000313" key="9">
    <source>
        <dbReference type="Proteomes" id="UP000028013"/>
    </source>
</evidence>
<protein>
    <recommendedName>
        <fullName evidence="3">glucose-6-phosphate isomerase</fullName>
        <ecNumber evidence="3">5.3.1.9</ecNumber>
    </recommendedName>
</protein>
<gene>
    <name evidence="8" type="ORF">M094_3822</name>
</gene>
<dbReference type="EMBL" id="JNHN01000082">
    <property type="protein sequence ID" value="KDS57257.1"/>
    <property type="molecule type" value="Genomic_DNA"/>
</dbReference>
<evidence type="ECO:0000313" key="8">
    <source>
        <dbReference type="EMBL" id="KDS57257.1"/>
    </source>
</evidence>
<dbReference type="Gene3D" id="2.60.120.10">
    <property type="entry name" value="Jelly Rolls"/>
    <property type="match status" value="1"/>
</dbReference>
<dbReference type="GO" id="GO:0006094">
    <property type="term" value="P:gluconeogenesis"/>
    <property type="evidence" value="ECO:0007669"/>
    <property type="project" value="UniProtKB-KW"/>
</dbReference>
<dbReference type="SUPFAM" id="SSF51182">
    <property type="entry name" value="RmlC-like cupins"/>
    <property type="match status" value="1"/>
</dbReference>
<accession>A0A078S5M5</accession>
<comment type="caution">
    <text evidence="8">The sequence shown here is derived from an EMBL/GenBank/DDBJ whole genome shotgun (WGS) entry which is preliminary data.</text>
</comment>
<comment type="similarity">
    <text evidence="2">Belongs to the archaeal-type GPI family.</text>
</comment>
<evidence type="ECO:0000256" key="2">
    <source>
        <dbReference type="ARBA" id="ARBA00006542"/>
    </source>
</evidence>
<reference evidence="8 9" key="1">
    <citation type="submission" date="2014-04" db="EMBL/GenBank/DDBJ databases">
        <authorList>
            <person name="Sears C."/>
            <person name="Carroll K."/>
            <person name="Sack B.R."/>
            <person name="Qadri F."/>
            <person name="Myers L.L."/>
            <person name="Chung G.-T."/>
            <person name="Escheverria P."/>
            <person name="Fraser C.M."/>
            <person name="Sadzewicz L."/>
            <person name="Shefchek K.A."/>
            <person name="Tallon L."/>
            <person name="Das S.P."/>
            <person name="Daugherty S."/>
            <person name="Mongodin E.F."/>
        </authorList>
    </citation>
    <scope>NUCLEOTIDE SEQUENCE [LARGE SCALE GENOMIC DNA]</scope>
    <source>
        <strain evidence="8 9">3978 T3 ii</strain>
    </source>
</reference>
<evidence type="ECO:0000256" key="6">
    <source>
        <dbReference type="ARBA" id="ARBA00029321"/>
    </source>
</evidence>
<comment type="catalytic activity">
    <reaction evidence="6">
        <text>alpha-D-glucose 6-phosphate = beta-D-fructose 6-phosphate</text>
        <dbReference type="Rhea" id="RHEA:11816"/>
        <dbReference type="ChEBI" id="CHEBI:57634"/>
        <dbReference type="ChEBI" id="CHEBI:58225"/>
        <dbReference type="EC" id="5.3.1.9"/>
    </reaction>
</comment>
<evidence type="ECO:0000256" key="5">
    <source>
        <dbReference type="ARBA" id="ARBA00023152"/>
    </source>
</evidence>
<organism evidence="8 9">
    <name type="scientific">Bacteroides uniformis str. 3978 T3 ii</name>
    <dbReference type="NCBI Taxonomy" id="1339349"/>
    <lineage>
        <taxon>Bacteria</taxon>
        <taxon>Pseudomonadati</taxon>
        <taxon>Bacteroidota</taxon>
        <taxon>Bacteroidia</taxon>
        <taxon>Bacteroidales</taxon>
        <taxon>Bacteroidaceae</taxon>
        <taxon>Bacteroides</taxon>
    </lineage>
</organism>
<keyword evidence="8" id="KW-0413">Isomerase</keyword>
<dbReference type="EC" id="5.3.1.9" evidence="3"/>
<dbReference type="InterPro" id="IPR011051">
    <property type="entry name" value="RmlC_Cupin_sf"/>
</dbReference>
<dbReference type="Pfam" id="PF06560">
    <property type="entry name" value="GPI"/>
    <property type="match status" value="1"/>
</dbReference>
<evidence type="ECO:0000256" key="3">
    <source>
        <dbReference type="ARBA" id="ARBA00011952"/>
    </source>
</evidence>
<dbReference type="GO" id="GO:0004347">
    <property type="term" value="F:glucose-6-phosphate isomerase activity"/>
    <property type="evidence" value="ECO:0007669"/>
    <property type="project" value="UniProtKB-EC"/>
</dbReference>
<dbReference type="UniPathway" id="UPA00109">
    <property type="reaction ID" value="UER00181"/>
</dbReference>
<dbReference type="GeneID" id="99751106"/>
<sequence length="261" mass="29726">MHKDNFDKGIDIGITENPLGFIYGKDVFGPTVENRWLDDIRSSLLDPKCEGPDIVYSIAMDVGKTVHKALLQKQHLLFGVVAYAKGSLGMEPIRSQGHIHKVSPFSQWSTPEVYEIWNGEAVIYMQESATDEPGRCYAVYAQPGDVVVVPPYWVHATISTNADESLVFGAWCDREYGFEYAEIRRHKGIAWYPVFEGDGLKWIRNTNYHFSELVRKAPREYHDLGIGKGKSIYKIFEDAPDTFLYVPNPSVKKEVWISFEP</sequence>
<proteinExistence type="inferred from homology"/>
<evidence type="ECO:0000256" key="1">
    <source>
        <dbReference type="ARBA" id="ARBA00004926"/>
    </source>
</evidence>
<dbReference type="AlphaFoldDB" id="A0A078S5M5"/>
<dbReference type="GO" id="GO:0006096">
    <property type="term" value="P:glycolytic process"/>
    <property type="evidence" value="ECO:0007669"/>
    <property type="project" value="UniProtKB-UniPathway"/>
</dbReference>